<accession>A0A5P2AJ65</accession>
<dbReference type="InterPro" id="IPR001173">
    <property type="entry name" value="Glyco_trans_2-like"/>
</dbReference>
<dbReference type="AlphaFoldDB" id="A0A5P2AJ65"/>
<dbReference type="SUPFAM" id="SSF53448">
    <property type="entry name" value="Nucleotide-diphospho-sugar transferases"/>
    <property type="match status" value="1"/>
</dbReference>
<proteinExistence type="predicted"/>
<evidence type="ECO:0000313" key="3">
    <source>
        <dbReference type="EMBL" id="QES18135.1"/>
    </source>
</evidence>
<dbReference type="InterPro" id="IPR029044">
    <property type="entry name" value="Nucleotide-diphossugar_trans"/>
</dbReference>
<keyword evidence="3" id="KW-0808">Transferase</keyword>
<dbReference type="GO" id="GO:0016740">
    <property type="term" value="F:transferase activity"/>
    <property type="evidence" value="ECO:0007669"/>
    <property type="project" value="UniProtKB-KW"/>
</dbReference>
<dbReference type="PANTHER" id="PTHR43685:SF2">
    <property type="entry name" value="GLYCOSYLTRANSFERASE 2-LIKE DOMAIN-CONTAINING PROTEIN"/>
    <property type="match status" value="1"/>
</dbReference>
<dbReference type="EMBL" id="CP029194">
    <property type="protein sequence ID" value="QES18135.1"/>
    <property type="molecule type" value="Genomic_DNA"/>
</dbReference>
<name>A0A5P2AJ65_STRVZ</name>
<protein>
    <submittedName>
        <fullName evidence="3">Glycosyl transferase</fullName>
    </submittedName>
</protein>
<dbReference type="Pfam" id="PF00535">
    <property type="entry name" value="Glycos_transf_2"/>
    <property type="match status" value="1"/>
</dbReference>
<dbReference type="Gene3D" id="3.90.550.10">
    <property type="entry name" value="Spore Coat Polysaccharide Biosynthesis Protein SpsA, Chain A"/>
    <property type="match status" value="1"/>
</dbReference>
<organism evidence="3 4">
    <name type="scientific">Streptomyces venezuelae</name>
    <dbReference type="NCBI Taxonomy" id="54571"/>
    <lineage>
        <taxon>Bacteria</taxon>
        <taxon>Bacillati</taxon>
        <taxon>Actinomycetota</taxon>
        <taxon>Actinomycetes</taxon>
        <taxon>Kitasatosporales</taxon>
        <taxon>Streptomycetaceae</taxon>
        <taxon>Streptomyces</taxon>
    </lineage>
</organism>
<reference evidence="3 4" key="1">
    <citation type="submission" date="2018-05" db="EMBL/GenBank/DDBJ databases">
        <title>Streptomyces venezuelae.</title>
        <authorList>
            <person name="Kim W."/>
            <person name="Lee N."/>
            <person name="Cho B.-K."/>
        </authorList>
    </citation>
    <scope>NUCLEOTIDE SEQUENCE [LARGE SCALE GENOMIC DNA]</scope>
    <source>
        <strain evidence="3 4">ATCC 15068</strain>
    </source>
</reference>
<feature type="domain" description="Glycosyltransferase 2-like" evidence="2">
    <location>
        <begin position="11"/>
        <end position="127"/>
    </location>
</feature>
<dbReference type="CDD" id="cd00761">
    <property type="entry name" value="Glyco_tranf_GTA_type"/>
    <property type="match status" value="1"/>
</dbReference>
<evidence type="ECO:0000256" key="1">
    <source>
        <dbReference type="SAM" id="MobiDB-lite"/>
    </source>
</evidence>
<feature type="compositionally biased region" description="Basic and acidic residues" evidence="1">
    <location>
        <begin position="310"/>
        <end position="324"/>
    </location>
</feature>
<feature type="compositionally biased region" description="Basic and acidic residues" evidence="1">
    <location>
        <begin position="284"/>
        <end position="293"/>
    </location>
</feature>
<dbReference type="PANTHER" id="PTHR43685">
    <property type="entry name" value="GLYCOSYLTRANSFERASE"/>
    <property type="match status" value="1"/>
</dbReference>
<evidence type="ECO:0000259" key="2">
    <source>
        <dbReference type="Pfam" id="PF00535"/>
    </source>
</evidence>
<dbReference type="InterPro" id="IPR050834">
    <property type="entry name" value="Glycosyltransf_2"/>
</dbReference>
<gene>
    <name evidence="3" type="ORF">DEJ46_02630</name>
</gene>
<dbReference type="OrthoDB" id="3177103at2"/>
<dbReference type="Proteomes" id="UP000324106">
    <property type="component" value="Chromosome"/>
</dbReference>
<feature type="region of interest" description="Disordered" evidence="1">
    <location>
        <begin position="280"/>
        <end position="324"/>
    </location>
</feature>
<sequence length="324" mass="36485">MTAHPRLGIGLPVYNGEEYLAESLDALLGQTYTDFELVISDNASTDATQEICRDYAARDPRIRYIRLLRNIGAAPNHNYVFTECHGELFKWASHDDLYARDLLRRCVEALDERPDVILAHADQAVIDGDGQVKVPYEYGLATASPSAPERFRSMLFEPGGDDFYGVMRADVLRRVRPHDSYHHADRTFVAEIGLNGPFHQVPELLYFRRDHPTRAERANPSKRSRCVNLDPRRAGALHPTPRLLAEYVWGFVAAIRRAPLSAADRRACYRHLAEWMSSRARPGAGERVEDRAPVDPSRLTVSVDALVAGREGREGREGRAGRRG</sequence>
<evidence type="ECO:0000313" key="4">
    <source>
        <dbReference type="Proteomes" id="UP000324106"/>
    </source>
</evidence>
<dbReference type="RefSeq" id="WP_150263963.1">
    <property type="nucleotide sequence ID" value="NZ_CP029194.1"/>
</dbReference>